<dbReference type="SUPFAM" id="SSF55874">
    <property type="entry name" value="ATPase domain of HSP90 chaperone/DNA topoisomerase II/histidine kinase"/>
    <property type="match status" value="1"/>
</dbReference>
<dbReference type="InterPro" id="IPR038428">
    <property type="entry name" value="HK_sensor_dom_sf"/>
</dbReference>
<dbReference type="SMART" id="SM00304">
    <property type="entry name" value="HAMP"/>
    <property type="match status" value="1"/>
</dbReference>
<dbReference type="GO" id="GO:0005524">
    <property type="term" value="F:ATP binding"/>
    <property type="evidence" value="ECO:0007669"/>
    <property type="project" value="UniProtKB-KW"/>
</dbReference>
<dbReference type="Pfam" id="PF02518">
    <property type="entry name" value="HATPase_c"/>
    <property type="match status" value="1"/>
</dbReference>
<evidence type="ECO:0000313" key="14">
    <source>
        <dbReference type="Proteomes" id="UP000029868"/>
    </source>
</evidence>
<keyword evidence="6" id="KW-0808">Transferase</keyword>
<dbReference type="Gene3D" id="3.30.450.170">
    <property type="entry name" value="Two-component histidine kinase, sensor domain"/>
    <property type="match status" value="1"/>
</dbReference>
<dbReference type="Proteomes" id="UP000029868">
    <property type="component" value="Unassembled WGS sequence"/>
</dbReference>
<evidence type="ECO:0000256" key="2">
    <source>
        <dbReference type="ARBA" id="ARBA00004651"/>
    </source>
</evidence>
<evidence type="ECO:0000256" key="6">
    <source>
        <dbReference type="ARBA" id="ARBA00022679"/>
    </source>
</evidence>
<evidence type="ECO:0000259" key="12">
    <source>
        <dbReference type="PROSITE" id="PS50885"/>
    </source>
</evidence>
<dbReference type="PANTHER" id="PTHR44936">
    <property type="entry name" value="SENSOR PROTEIN CREC"/>
    <property type="match status" value="1"/>
</dbReference>
<evidence type="ECO:0000256" key="1">
    <source>
        <dbReference type="ARBA" id="ARBA00000085"/>
    </source>
</evidence>
<gene>
    <name evidence="13" type="ORF">GAB14E_0982</name>
</gene>
<dbReference type="Gene3D" id="6.10.340.10">
    <property type="match status" value="1"/>
</dbReference>
<dbReference type="EC" id="2.7.13.3" evidence="3"/>
<dbReference type="InterPro" id="IPR036890">
    <property type="entry name" value="HATPase_C_sf"/>
</dbReference>
<name>A0A099L668_COLPS</name>
<keyword evidence="5" id="KW-0597">Phosphoprotein</keyword>
<evidence type="ECO:0000256" key="4">
    <source>
        <dbReference type="ARBA" id="ARBA00022475"/>
    </source>
</evidence>
<dbReference type="OrthoDB" id="9804645at2"/>
<dbReference type="Gene3D" id="3.30.565.10">
    <property type="entry name" value="Histidine kinase-like ATPase, C-terminal domain"/>
    <property type="match status" value="1"/>
</dbReference>
<proteinExistence type="predicted"/>
<protein>
    <recommendedName>
        <fullName evidence="3">histidine kinase</fullName>
        <ecNumber evidence="3">2.7.13.3</ecNumber>
    </recommendedName>
</protein>
<comment type="caution">
    <text evidence="13">The sequence shown here is derived from an EMBL/GenBank/DDBJ whole genome shotgun (WGS) entry which is preliminary data.</text>
</comment>
<feature type="domain" description="Histidine kinase" evidence="11">
    <location>
        <begin position="236"/>
        <end position="450"/>
    </location>
</feature>
<dbReference type="PROSITE" id="PS50885">
    <property type="entry name" value="HAMP"/>
    <property type="match status" value="1"/>
</dbReference>
<dbReference type="PROSITE" id="PS50109">
    <property type="entry name" value="HIS_KIN"/>
    <property type="match status" value="1"/>
</dbReference>
<dbReference type="InterPro" id="IPR003661">
    <property type="entry name" value="HisK_dim/P_dom"/>
</dbReference>
<dbReference type="SUPFAM" id="SSF158472">
    <property type="entry name" value="HAMP domain-like"/>
    <property type="match status" value="1"/>
</dbReference>
<dbReference type="Pfam" id="PF00672">
    <property type="entry name" value="HAMP"/>
    <property type="match status" value="1"/>
</dbReference>
<dbReference type="SMART" id="SM00387">
    <property type="entry name" value="HATPase_c"/>
    <property type="match status" value="1"/>
</dbReference>
<dbReference type="InterPro" id="IPR036097">
    <property type="entry name" value="HisK_dim/P_sf"/>
</dbReference>
<evidence type="ECO:0000256" key="5">
    <source>
        <dbReference type="ARBA" id="ARBA00022553"/>
    </source>
</evidence>
<dbReference type="InterPro" id="IPR031930">
    <property type="entry name" value="HK_sensor"/>
</dbReference>
<evidence type="ECO:0000313" key="13">
    <source>
        <dbReference type="EMBL" id="KGJ97393.1"/>
    </source>
</evidence>
<comment type="subcellular location">
    <subcellularLocation>
        <location evidence="2">Cell membrane</location>
        <topology evidence="2">Multi-pass membrane protein</topology>
    </subcellularLocation>
</comment>
<dbReference type="GO" id="GO:0005886">
    <property type="term" value="C:plasma membrane"/>
    <property type="evidence" value="ECO:0007669"/>
    <property type="project" value="UniProtKB-SubCell"/>
</dbReference>
<dbReference type="Pfam" id="PF00512">
    <property type="entry name" value="HisKA"/>
    <property type="match status" value="1"/>
</dbReference>
<dbReference type="AlphaFoldDB" id="A0A099L668"/>
<keyword evidence="10" id="KW-0812">Transmembrane</keyword>
<reference evidence="13 14" key="1">
    <citation type="submission" date="2014-08" db="EMBL/GenBank/DDBJ databases">
        <title>Genomic and Phenotypic Diversity of Colwellia psychrerythraea strains from Disparate Marine Basins.</title>
        <authorList>
            <person name="Techtmann S.M."/>
            <person name="Stelling S.C."/>
            <person name="Utturkar S.M."/>
            <person name="Alshibli N."/>
            <person name="Harris A."/>
            <person name="Brown S.D."/>
            <person name="Hazen T.C."/>
        </authorList>
    </citation>
    <scope>NUCLEOTIDE SEQUENCE [LARGE SCALE GENOMIC DNA]</scope>
    <source>
        <strain evidence="13 14">GAB14E</strain>
    </source>
</reference>
<dbReference type="InterPro" id="IPR050980">
    <property type="entry name" value="2C_sensor_his_kinase"/>
</dbReference>
<dbReference type="CDD" id="cd06225">
    <property type="entry name" value="HAMP"/>
    <property type="match status" value="1"/>
</dbReference>
<dbReference type="InterPro" id="IPR003660">
    <property type="entry name" value="HAMP_dom"/>
</dbReference>
<evidence type="ECO:0000256" key="9">
    <source>
        <dbReference type="ARBA" id="ARBA00022840"/>
    </source>
</evidence>
<keyword evidence="10" id="KW-1133">Transmembrane helix</keyword>
<dbReference type="Pfam" id="PF16750">
    <property type="entry name" value="HK_sensor"/>
    <property type="match status" value="1"/>
</dbReference>
<keyword evidence="7" id="KW-0547">Nucleotide-binding</keyword>
<dbReference type="PATRIC" id="fig|28229.3.peg.135"/>
<accession>A0A099L668</accession>
<organism evidence="13 14">
    <name type="scientific">Colwellia psychrerythraea</name>
    <name type="common">Vibrio psychroerythus</name>
    <dbReference type="NCBI Taxonomy" id="28229"/>
    <lineage>
        <taxon>Bacteria</taxon>
        <taxon>Pseudomonadati</taxon>
        <taxon>Pseudomonadota</taxon>
        <taxon>Gammaproteobacteria</taxon>
        <taxon>Alteromonadales</taxon>
        <taxon>Colwelliaceae</taxon>
        <taxon>Colwellia</taxon>
    </lineage>
</organism>
<evidence type="ECO:0000256" key="8">
    <source>
        <dbReference type="ARBA" id="ARBA00022777"/>
    </source>
</evidence>
<keyword evidence="10" id="KW-0472">Membrane</keyword>
<dbReference type="EMBL" id="JQEC01000002">
    <property type="protein sequence ID" value="KGJ97393.1"/>
    <property type="molecule type" value="Genomic_DNA"/>
</dbReference>
<evidence type="ECO:0000256" key="10">
    <source>
        <dbReference type="SAM" id="Phobius"/>
    </source>
</evidence>
<feature type="transmembrane region" description="Helical" evidence="10">
    <location>
        <begin position="5"/>
        <end position="24"/>
    </location>
</feature>
<dbReference type="RefSeq" id="WP_033080288.1">
    <property type="nucleotide sequence ID" value="NZ_JQEC01000002.1"/>
</dbReference>
<dbReference type="InterPro" id="IPR004358">
    <property type="entry name" value="Sig_transdc_His_kin-like_C"/>
</dbReference>
<sequence>MNKQFFWKLSLIIVAGSMALYWLIDFLSNHTELRMSHIATEHQQQILAYANKTEQLYIQGDMIALSTYMKKIQQQEDTWASVVQSSLMPLADTSLSKRYIDEFTLGRDVSWKIHLYFADNPVMGVVFSDKTGHFLMQLPARMRPGSYWGITSLVLKIALPLVLLSLLTALLYRHMMQPLRQLEQASRKLSQGDFSARVRRHLGSRQDEFTRVAETFDAMAQRIGKMVSSQRAFIADFSHELRTPITRIEMALACAQSELNSQEMLARIAIEVKGMRKLSEDSLTLAWLDNEEPKVNDENFDLVDLLDSIIDDGNFEFPDKVITRELPDSLLFCGNSRLLGQAFENIIRNALRYAKHEVLLALTTHQDELVLSITDDGVGVEEQHLADIFKAFYRIPTVQVQAVNPGFGLGLALAQRQIIACHGQVYAKNLASTCLKRTGLKITVLLPITDDKGNRQM</sequence>
<dbReference type="CDD" id="cd00082">
    <property type="entry name" value="HisKA"/>
    <property type="match status" value="1"/>
</dbReference>
<dbReference type="GO" id="GO:0000155">
    <property type="term" value="F:phosphorelay sensor kinase activity"/>
    <property type="evidence" value="ECO:0007669"/>
    <property type="project" value="InterPro"/>
</dbReference>
<dbReference type="PANTHER" id="PTHR44936:SF10">
    <property type="entry name" value="SENSOR PROTEIN RSTB"/>
    <property type="match status" value="1"/>
</dbReference>
<evidence type="ECO:0000256" key="3">
    <source>
        <dbReference type="ARBA" id="ARBA00012438"/>
    </source>
</evidence>
<keyword evidence="8 13" id="KW-0418">Kinase</keyword>
<dbReference type="SMART" id="SM00388">
    <property type="entry name" value="HisKA"/>
    <property type="match status" value="1"/>
</dbReference>
<dbReference type="InterPro" id="IPR005467">
    <property type="entry name" value="His_kinase_dom"/>
</dbReference>
<dbReference type="SUPFAM" id="SSF47384">
    <property type="entry name" value="Homodimeric domain of signal transducing histidine kinase"/>
    <property type="match status" value="1"/>
</dbReference>
<comment type="catalytic activity">
    <reaction evidence="1">
        <text>ATP + protein L-histidine = ADP + protein N-phospho-L-histidine.</text>
        <dbReference type="EC" id="2.7.13.3"/>
    </reaction>
</comment>
<feature type="transmembrane region" description="Helical" evidence="10">
    <location>
        <begin position="147"/>
        <end position="172"/>
    </location>
</feature>
<dbReference type="PRINTS" id="PR00344">
    <property type="entry name" value="BCTRLSENSOR"/>
</dbReference>
<evidence type="ECO:0000256" key="7">
    <source>
        <dbReference type="ARBA" id="ARBA00022741"/>
    </source>
</evidence>
<keyword evidence="9" id="KW-0067">ATP-binding</keyword>
<evidence type="ECO:0000259" key="11">
    <source>
        <dbReference type="PROSITE" id="PS50109"/>
    </source>
</evidence>
<dbReference type="InterPro" id="IPR003594">
    <property type="entry name" value="HATPase_dom"/>
</dbReference>
<feature type="domain" description="HAMP" evidence="12">
    <location>
        <begin position="173"/>
        <end position="228"/>
    </location>
</feature>
<keyword evidence="4" id="KW-1003">Cell membrane</keyword>
<dbReference type="Gene3D" id="1.10.287.130">
    <property type="match status" value="1"/>
</dbReference>